<dbReference type="Pfam" id="PF13189">
    <property type="entry name" value="Cytidylate_kin2"/>
    <property type="match status" value="1"/>
</dbReference>
<evidence type="ECO:0000313" key="1">
    <source>
        <dbReference type="EMBL" id="AUO18386.1"/>
    </source>
</evidence>
<organism evidence="1 2">
    <name type="scientific">Monoglobus pectinilyticus</name>
    <dbReference type="NCBI Taxonomy" id="1981510"/>
    <lineage>
        <taxon>Bacteria</taxon>
        <taxon>Bacillati</taxon>
        <taxon>Bacillota</taxon>
        <taxon>Clostridia</taxon>
        <taxon>Monoglobales</taxon>
        <taxon>Monoglobaceae</taxon>
        <taxon>Monoglobus</taxon>
    </lineage>
</organism>
<gene>
    <name evidence="1" type="ORF">B9O19_00202</name>
</gene>
<sequence>MGNDMNKVEAGKNYVITVGRQFGSGGRKVAKKVADMLGIEFYDKGLIAIAAKESGLSENLFEGIDEKPTNSLLYSLVMGLQSDRNSFYRYGDVLNSDAIFRIQSQVIQDLVKDNSCVIVGRCSDYVLRNQDNVVNIFIHANEEFKLERVMRIYKQKEKEALETMKKTDKKRSNYYNFYTNQEWGNVTNYHISVDSSALGIDDTAKIICDFVKLRFGIK</sequence>
<dbReference type="RefSeq" id="WP_158648871.1">
    <property type="nucleotide sequence ID" value="NZ_CP020991.1"/>
</dbReference>
<dbReference type="InterPro" id="IPR027417">
    <property type="entry name" value="P-loop_NTPase"/>
</dbReference>
<keyword evidence="2" id="KW-1185">Reference proteome</keyword>
<dbReference type="SUPFAM" id="SSF52540">
    <property type="entry name" value="P-loop containing nucleoside triphosphate hydrolases"/>
    <property type="match status" value="1"/>
</dbReference>
<evidence type="ECO:0000313" key="2">
    <source>
        <dbReference type="Proteomes" id="UP000235589"/>
    </source>
</evidence>
<keyword evidence="1" id="KW-0808">Transferase</keyword>
<dbReference type="Proteomes" id="UP000235589">
    <property type="component" value="Chromosome"/>
</dbReference>
<name>A0A2K9NZA8_9FIRM</name>
<dbReference type="AlphaFoldDB" id="A0A2K9NZA8"/>
<dbReference type="OrthoDB" id="9781180at2"/>
<dbReference type="GO" id="GO:0016301">
    <property type="term" value="F:kinase activity"/>
    <property type="evidence" value="ECO:0007669"/>
    <property type="project" value="UniProtKB-KW"/>
</dbReference>
<proteinExistence type="predicted"/>
<dbReference type="KEGG" id="mpec:B9O19_00202"/>
<dbReference type="EMBL" id="CP020991">
    <property type="protein sequence ID" value="AUO18386.1"/>
    <property type="molecule type" value="Genomic_DNA"/>
</dbReference>
<reference evidence="1 2" key="1">
    <citation type="submission" date="2017-04" db="EMBL/GenBank/DDBJ databases">
        <title>Monoglobus pectinilyticus 14 draft genome.</title>
        <authorList>
            <person name="Kim C."/>
            <person name="Rosendale D.I."/>
            <person name="Kelly W.J."/>
            <person name="Tannock G.W."/>
            <person name="Patchett M.L."/>
            <person name="Jordens J.Z."/>
        </authorList>
    </citation>
    <scope>NUCLEOTIDE SEQUENCE [LARGE SCALE GENOMIC DNA]</scope>
    <source>
        <strain evidence="1 2">14</strain>
    </source>
</reference>
<protein>
    <submittedName>
        <fullName evidence="1">Cytidylate kinase</fullName>
    </submittedName>
</protein>
<accession>A0A2K9NZA8</accession>
<dbReference type="GeneID" id="98061633"/>
<keyword evidence="1" id="KW-0418">Kinase</keyword>
<dbReference type="Gene3D" id="3.40.50.300">
    <property type="entry name" value="P-loop containing nucleotide triphosphate hydrolases"/>
    <property type="match status" value="1"/>
</dbReference>